<evidence type="ECO:0000256" key="2">
    <source>
        <dbReference type="SAM" id="MobiDB-lite"/>
    </source>
</evidence>
<dbReference type="PANTHER" id="PTHR12161:SF16">
    <property type="entry name" value="REGULATOR OF VPS4 ACTIVITY IN THE MVB PATHWAY PROTEIN"/>
    <property type="match status" value="1"/>
</dbReference>
<keyword evidence="4" id="KW-1185">Reference proteome</keyword>
<dbReference type="AlphaFoldDB" id="A0A4S4DE62"/>
<evidence type="ECO:0000256" key="1">
    <source>
        <dbReference type="ARBA" id="ARBA00005536"/>
    </source>
</evidence>
<dbReference type="InterPro" id="IPR005061">
    <property type="entry name" value="Ist1"/>
</dbReference>
<dbReference type="STRING" id="542762.A0A4S4DE62"/>
<dbReference type="Gene3D" id="1.20.1260.60">
    <property type="entry name" value="Vacuolar protein sorting-associated protein Ist1"/>
    <property type="match status" value="1"/>
</dbReference>
<dbReference type="GO" id="GO:0015031">
    <property type="term" value="P:protein transport"/>
    <property type="evidence" value="ECO:0007669"/>
    <property type="project" value="InterPro"/>
</dbReference>
<feature type="region of interest" description="Disordered" evidence="2">
    <location>
        <begin position="313"/>
        <end position="452"/>
    </location>
</feature>
<evidence type="ECO:0000313" key="4">
    <source>
        <dbReference type="Proteomes" id="UP000306102"/>
    </source>
</evidence>
<dbReference type="PANTHER" id="PTHR12161">
    <property type="entry name" value="IST1 FAMILY MEMBER"/>
    <property type="match status" value="1"/>
</dbReference>
<feature type="compositionally biased region" description="Basic and acidic residues" evidence="2">
    <location>
        <begin position="313"/>
        <end position="350"/>
    </location>
</feature>
<dbReference type="InterPro" id="IPR042277">
    <property type="entry name" value="IST1-like"/>
</dbReference>
<comment type="similarity">
    <text evidence="1">Belongs to the IST1 family.</text>
</comment>
<dbReference type="Proteomes" id="UP000306102">
    <property type="component" value="Unassembled WGS sequence"/>
</dbReference>
<accession>A0A4S4DE62</accession>
<organism evidence="3 4">
    <name type="scientific">Camellia sinensis var. sinensis</name>
    <name type="common">China tea</name>
    <dbReference type="NCBI Taxonomy" id="542762"/>
    <lineage>
        <taxon>Eukaryota</taxon>
        <taxon>Viridiplantae</taxon>
        <taxon>Streptophyta</taxon>
        <taxon>Embryophyta</taxon>
        <taxon>Tracheophyta</taxon>
        <taxon>Spermatophyta</taxon>
        <taxon>Magnoliopsida</taxon>
        <taxon>eudicotyledons</taxon>
        <taxon>Gunneridae</taxon>
        <taxon>Pentapetalae</taxon>
        <taxon>asterids</taxon>
        <taxon>Ericales</taxon>
        <taxon>Theaceae</taxon>
        <taxon>Camellia</taxon>
    </lineage>
</organism>
<reference evidence="3 4" key="1">
    <citation type="journal article" date="2018" name="Proc. Natl. Acad. Sci. U.S.A.">
        <title>Draft genome sequence of Camellia sinensis var. sinensis provides insights into the evolution of the tea genome and tea quality.</title>
        <authorList>
            <person name="Wei C."/>
            <person name="Yang H."/>
            <person name="Wang S."/>
            <person name="Zhao J."/>
            <person name="Liu C."/>
            <person name="Gao L."/>
            <person name="Xia E."/>
            <person name="Lu Y."/>
            <person name="Tai Y."/>
            <person name="She G."/>
            <person name="Sun J."/>
            <person name="Cao H."/>
            <person name="Tong W."/>
            <person name="Gao Q."/>
            <person name="Li Y."/>
            <person name="Deng W."/>
            <person name="Jiang X."/>
            <person name="Wang W."/>
            <person name="Chen Q."/>
            <person name="Zhang S."/>
            <person name="Li H."/>
            <person name="Wu J."/>
            <person name="Wang P."/>
            <person name="Li P."/>
            <person name="Shi C."/>
            <person name="Zheng F."/>
            <person name="Jian J."/>
            <person name="Huang B."/>
            <person name="Shan D."/>
            <person name="Shi M."/>
            <person name="Fang C."/>
            <person name="Yue Y."/>
            <person name="Li F."/>
            <person name="Li D."/>
            <person name="Wei S."/>
            <person name="Han B."/>
            <person name="Jiang C."/>
            <person name="Yin Y."/>
            <person name="Xia T."/>
            <person name="Zhang Z."/>
            <person name="Bennetzen J.L."/>
            <person name="Zhao S."/>
            <person name="Wan X."/>
        </authorList>
    </citation>
    <scope>NUCLEOTIDE SEQUENCE [LARGE SCALE GENOMIC DNA]</scope>
    <source>
        <strain evidence="4">cv. Shuchazao</strain>
        <tissue evidence="3">Leaf</tissue>
    </source>
</reference>
<dbReference type="EMBL" id="SDRB02011558">
    <property type="protein sequence ID" value="THG00972.1"/>
    <property type="molecule type" value="Genomic_DNA"/>
</dbReference>
<gene>
    <name evidence="3" type="ORF">TEA_001375</name>
</gene>
<feature type="region of interest" description="Disordered" evidence="2">
    <location>
        <begin position="255"/>
        <end position="281"/>
    </location>
</feature>
<feature type="compositionally biased region" description="Basic and acidic residues" evidence="2">
    <location>
        <begin position="272"/>
        <end position="281"/>
    </location>
</feature>
<evidence type="ECO:0000313" key="3">
    <source>
        <dbReference type="EMBL" id="THG00972.1"/>
    </source>
</evidence>
<proteinExistence type="inferred from homology"/>
<name>A0A4S4DE62_CAMSN</name>
<protein>
    <submittedName>
        <fullName evidence="3">Uncharacterized protein</fullName>
    </submittedName>
</protein>
<dbReference type="FunFam" id="1.20.1260.60:FF:000002">
    <property type="entry name" value="Vacuolar protein sorting-associated protein IST1"/>
    <property type="match status" value="1"/>
</dbReference>
<sequence>MGKKLDALFGRHFKSSKFKALVNVAVSRLSVLKNQRRSRCSLARSDVVELLNLAHHDRALLRVEQVIKEQNMLDVFVMIEGYFHLLVERINLIEREKVCPEELKEAVSSLLFASTRCGEFPELQEMRAVLTSQFGKEFAGCAIELRNNCGVNLKMVQKLSTRQPSLENRMKVLKEIASENNIILQIEETSSEATEEKLEIEEKQNQHNIPDEIENMEGLSDSMKTTRKYKDVADAAEAAFKSAAYAAAAARAAVELSRPESHDPDDQNSPHPEQRKISDKHDAIKCTLQTTDENNLRRTEDQNVGLGFEKVHPIQNHHSESEDEIHCEKKAEESEESKNVADFKGSRPTEDTISDESGDETRNEQGGVQLSRTQDSAFHMKPSLLMNESFDSGKSCTVEDEEDLSKDSAVISRSQKKFPLRSQAGLKAESGPGYPKAEKRPISVRTRRAQGR</sequence>
<comment type="caution">
    <text evidence="3">The sequence shown here is derived from an EMBL/GenBank/DDBJ whole genome shotgun (WGS) entry which is preliminary data.</text>
</comment>
<feature type="compositionally biased region" description="Polar residues" evidence="2">
    <location>
        <begin position="364"/>
        <end position="376"/>
    </location>
</feature>
<dbReference type="Pfam" id="PF03398">
    <property type="entry name" value="Ist1"/>
    <property type="match status" value="1"/>
</dbReference>